<evidence type="ECO:0000259" key="9">
    <source>
        <dbReference type="Pfam" id="PF01850"/>
    </source>
</evidence>
<sequence length="129" mass="14558">MIVVDSSVVIALVRDQAGPKVDRLRRDIDADDVIVGDVVLLEVLRGARDERHAERLERLLGTFVFERMLDRSIAVKTAANYRRLRSVGVTVDKTTNLIIGTFCIERGYSLLHQDRDFDPMATHLGLRLA</sequence>
<evidence type="ECO:0000256" key="5">
    <source>
        <dbReference type="ARBA" id="ARBA00022801"/>
    </source>
</evidence>
<dbReference type="GO" id="GO:0004540">
    <property type="term" value="F:RNA nuclease activity"/>
    <property type="evidence" value="ECO:0007669"/>
    <property type="project" value="InterPro"/>
</dbReference>
<dbReference type="GO" id="GO:0090729">
    <property type="term" value="F:toxin activity"/>
    <property type="evidence" value="ECO:0007669"/>
    <property type="project" value="UniProtKB-KW"/>
</dbReference>
<comment type="caution">
    <text evidence="8">Lacks conserved residue(s) required for the propagation of feature annotation.</text>
</comment>
<accession>A0A4Q0MIK6</accession>
<dbReference type="InterPro" id="IPR029060">
    <property type="entry name" value="PIN-like_dom_sf"/>
</dbReference>
<evidence type="ECO:0000256" key="8">
    <source>
        <dbReference type="HAMAP-Rule" id="MF_00265"/>
    </source>
</evidence>
<dbReference type="EC" id="3.1.-.-" evidence="8"/>
<dbReference type="Proteomes" id="UP000289708">
    <property type="component" value="Unassembled WGS sequence"/>
</dbReference>
<dbReference type="AlphaFoldDB" id="A0A4Q0MIK6"/>
<evidence type="ECO:0000313" key="11">
    <source>
        <dbReference type="Proteomes" id="UP000289708"/>
    </source>
</evidence>
<dbReference type="InterPro" id="IPR002716">
    <property type="entry name" value="PIN_dom"/>
</dbReference>
<dbReference type="RefSeq" id="WP_128777261.1">
    <property type="nucleotide sequence ID" value="NZ_RYFI01000008.1"/>
</dbReference>
<comment type="function">
    <text evidence="8">Toxic component of a toxin-antitoxin (TA) system. An RNase.</text>
</comment>
<dbReference type="HAMAP" id="MF_00265">
    <property type="entry name" value="VapC_Nob1"/>
    <property type="match status" value="1"/>
</dbReference>
<proteinExistence type="inferred from homology"/>
<dbReference type="SUPFAM" id="SSF88723">
    <property type="entry name" value="PIN domain-like"/>
    <property type="match status" value="1"/>
</dbReference>
<evidence type="ECO:0000256" key="1">
    <source>
        <dbReference type="ARBA" id="ARBA00001946"/>
    </source>
</evidence>
<feature type="domain" description="PIN" evidence="9">
    <location>
        <begin position="2"/>
        <end position="118"/>
    </location>
</feature>
<organism evidence="10 11">
    <name type="scientific">Hansschlegelia zhihuaiae</name>
    <dbReference type="NCBI Taxonomy" id="405005"/>
    <lineage>
        <taxon>Bacteria</taxon>
        <taxon>Pseudomonadati</taxon>
        <taxon>Pseudomonadota</taxon>
        <taxon>Alphaproteobacteria</taxon>
        <taxon>Hyphomicrobiales</taxon>
        <taxon>Methylopilaceae</taxon>
        <taxon>Hansschlegelia</taxon>
    </lineage>
</organism>
<keyword evidence="3 8" id="KW-0540">Nuclease</keyword>
<comment type="similarity">
    <text evidence="7 8">Belongs to the PINc/VapC protein family.</text>
</comment>
<evidence type="ECO:0000256" key="6">
    <source>
        <dbReference type="ARBA" id="ARBA00022842"/>
    </source>
</evidence>
<keyword evidence="8" id="KW-0800">Toxin</keyword>
<keyword evidence="5 8" id="KW-0378">Hydrolase</keyword>
<dbReference type="PANTHER" id="PTHR33653:SF1">
    <property type="entry name" value="RIBONUCLEASE VAPC2"/>
    <property type="match status" value="1"/>
</dbReference>
<dbReference type="InterPro" id="IPR050556">
    <property type="entry name" value="Type_II_TA_system_RNase"/>
</dbReference>
<keyword evidence="11" id="KW-1185">Reference proteome</keyword>
<dbReference type="PANTHER" id="PTHR33653">
    <property type="entry name" value="RIBONUCLEASE VAPC2"/>
    <property type="match status" value="1"/>
</dbReference>
<evidence type="ECO:0000256" key="4">
    <source>
        <dbReference type="ARBA" id="ARBA00022723"/>
    </source>
</evidence>
<keyword evidence="4 8" id="KW-0479">Metal-binding</keyword>
<feature type="binding site" evidence="8">
    <location>
        <position position="5"/>
    </location>
    <ligand>
        <name>Mg(2+)</name>
        <dbReference type="ChEBI" id="CHEBI:18420"/>
    </ligand>
</feature>
<comment type="cofactor">
    <cofactor evidence="1 8">
        <name>Mg(2+)</name>
        <dbReference type="ChEBI" id="CHEBI:18420"/>
    </cofactor>
</comment>
<gene>
    <name evidence="8" type="primary">vapC</name>
    <name evidence="10" type="ORF">EK403_09505</name>
</gene>
<evidence type="ECO:0000256" key="3">
    <source>
        <dbReference type="ARBA" id="ARBA00022722"/>
    </source>
</evidence>
<dbReference type="CDD" id="cd18760">
    <property type="entry name" value="PIN_MtVapC3-like"/>
    <property type="match status" value="1"/>
</dbReference>
<dbReference type="OrthoDB" id="9811788at2"/>
<keyword evidence="2 8" id="KW-1277">Toxin-antitoxin system</keyword>
<reference evidence="10 11" key="1">
    <citation type="submission" date="2018-12" db="EMBL/GenBank/DDBJ databases">
        <title>bacterium Hansschlegelia zhihuaiae S113.</title>
        <authorList>
            <person name="He J."/>
        </authorList>
    </citation>
    <scope>NUCLEOTIDE SEQUENCE [LARGE SCALE GENOMIC DNA]</scope>
    <source>
        <strain evidence="10 11">S 113</strain>
    </source>
</reference>
<dbReference type="GO" id="GO:0016787">
    <property type="term" value="F:hydrolase activity"/>
    <property type="evidence" value="ECO:0007669"/>
    <property type="project" value="UniProtKB-KW"/>
</dbReference>
<evidence type="ECO:0000313" key="10">
    <source>
        <dbReference type="EMBL" id="RXF73430.1"/>
    </source>
</evidence>
<evidence type="ECO:0000256" key="7">
    <source>
        <dbReference type="ARBA" id="ARBA00038093"/>
    </source>
</evidence>
<dbReference type="GO" id="GO:0000287">
    <property type="term" value="F:magnesium ion binding"/>
    <property type="evidence" value="ECO:0007669"/>
    <property type="project" value="UniProtKB-UniRule"/>
</dbReference>
<comment type="caution">
    <text evidence="10">The sequence shown here is derived from an EMBL/GenBank/DDBJ whole genome shotgun (WGS) entry which is preliminary data.</text>
</comment>
<dbReference type="InterPro" id="IPR022907">
    <property type="entry name" value="VapC_family"/>
</dbReference>
<evidence type="ECO:0000256" key="2">
    <source>
        <dbReference type="ARBA" id="ARBA00022649"/>
    </source>
</evidence>
<dbReference type="Gene3D" id="3.40.50.1010">
    <property type="entry name" value="5'-nuclease"/>
    <property type="match status" value="1"/>
</dbReference>
<name>A0A4Q0MIK6_9HYPH</name>
<dbReference type="EMBL" id="RYFI01000008">
    <property type="protein sequence ID" value="RXF73430.1"/>
    <property type="molecule type" value="Genomic_DNA"/>
</dbReference>
<keyword evidence="6 8" id="KW-0460">Magnesium</keyword>
<protein>
    <recommendedName>
        <fullName evidence="8">Ribonuclease VapC</fullName>
        <shortName evidence="8">RNase VapC</shortName>
        <ecNumber evidence="8">3.1.-.-</ecNumber>
    </recommendedName>
    <alternativeName>
        <fullName evidence="8">Toxin VapC</fullName>
    </alternativeName>
</protein>
<dbReference type="Pfam" id="PF01850">
    <property type="entry name" value="PIN"/>
    <property type="match status" value="1"/>
</dbReference>